<evidence type="ECO:0000256" key="4">
    <source>
        <dbReference type="ARBA" id="ARBA00023163"/>
    </source>
</evidence>
<dbReference type="InterPro" id="IPR021858">
    <property type="entry name" value="Fun_TF"/>
</dbReference>
<dbReference type="InterPro" id="IPR036864">
    <property type="entry name" value="Zn2-C6_fun-type_DNA-bd_sf"/>
</dbReference>
<dbReference type="PANTHER" id="PTHR37534">
    <property type="entry name" value="TRANSCRIPTIONAL ACTIVATOR PROTEIN UGA3"/>
    <property type="match status" value="1"/>
</dbReference>
<proteinExistence type="predicted"/>
<keyword evidence="4" id="KW-0804">Transcription</keyword>
<organism evidence="7 8">
    <name type="scientific">Aspergillus carbonarius (strain ITEM 5010)</name>
    <dbReference type="NCBI Taxonomy" id="602072"/>
    <lineage>
        <taxon>Eukaryota</taxon>
        <taxon>Fungi</taxon>
        <taxon>Dikarya</taxon>
        <taxon>Ascomycota</taxon>
        <taxon>Pezizomycotina</taxon>
        <taxon>Eurotiomycetes</taxon>
        <taxon>Eurotiomycetidae</taxon>
        <taxon>Eurotiales</taxon>
        <taxon>Aspergillaceae</taxon>
        <taxon>Aspergillus</taxon>
        <taxon>Aspergillus subgen. Circumdati</taxon>
    </lineage>
</organism>
<dbReference type="Pfam" id="PF00172">
    <property type="entry name" value="Zn_clus"/>
    <property type="match status" value="1"/>
</dbReference>
<evidence type="ECO:0000256" key="5">
    <source>
        <dbReference type="ARBA" id="ARBA00023242"/>
    </source>
</evidence>
<dbReference type="InterPro" id="IPR001138">
    <property type="entry name" value="Zn2Cys6_DnaBD"/>
</dbReference>
<evidence type="ECO:0000259" key="6">
    <source>
        <dbReference type="PROSITE" id="PS00463"/>
    </source>
</evidence>
<keyword evidence="8" id="KW-1185">Reference proteome</keyword>
<dbReference type="GO" id="GO:0000976">
    <property type="term" value="F:transcription cis-regulatory region binding"/>
    <property type="evidence" value="ECO:0007669"/>
    <property type="project" value="TreeGrafter"/>
</dbReference>
<dbReference type="STRING" id="602072.A0A1R3S362"/>
<evidence type="ECO:0000313" key="8">
    <source>
        <dbReference type="Proteomes" id="UP000188318"/>
    </source>
</evidence>
<dbReference type="OrthoDB" id="3477330at2759"/>
<evidence type="ECO:0000256" key="1">
    <source>
        <dbReference type="ARBA" id="ARBA00004123"/>
    </source>
</evidence>
<dbReference type="GO" id="GO:0000981">
    <property type="term" value="F:DNA-binding transcription factor activity, RNA polymerase II-specific"/>
    <property type="evidence" value="ECO:0007669"/>
    <property type="project" value="InterPro"/>
</dbReference>
<protein>
    <recommendedName>
        <fullName evidence="6">Zn(2)-C6 fungal-type domain-containing protein</fullName>
    </recommendedName>
</protein>
<dbReference type="PANTHER" id="PTHR37534:SF49">
    <property type="entry name" value="LYSINE BIOSYNTHESIS REGULATORY PROTEIN LYS14"/>
    <property type="match status" value="1"/>
</dbReference>
<dbReference type="PROSITE" id="PS00463">
    <property type="entry name" value="ZN2_CY6_FUNGAL_1"/>
    <property type="match status" value="1"/>
</dbReference>
<reference evidence="8" key="1">
    <citation type="journal article" date="2017" name="Genome Biol.">
        <title>Comparative genomics reveals high biological diversity and specific adaptations in the industrially and medically important fungal genus Aspergillus.</title>
        <authorList>
            <person name="de Vries R.P."/>
            <person name="Riley R."/>
            <person name="Wiebenga A."/>
            <person name="Aguilar-Osorio G."/>
            <person name="Amillis S."/>
            <person name="Uchima C.A."/>
            <person name="Anderluh G."/>
            <person name="Asadollahi M."/>
            <person name="Askin M."/>
            <person name="Barry K."/>
            <person name="Battaglia E."/>
            <person name="Bayram O."/>
            <person name="Benocci T."/>
            <person name="Braus-Stromeyer S.A."/>
            <person name="Caldana C."/>
            <person name="Canovas D."/>
            <person name="Cerqueira G.C."/>
            <person name="Chen F."/>
            <person name="Chen W."/>
            <person name="Choi C."/>
            <person name="Clum A."/>
            <person name="Dos Santos R.A."/>
            <person name="Damasio A.R."/>
            <person name="Diallinas G."/>
            <person name="Emri T."/>
            <person name="Fekete E."/>
            <person name="Flipphi M."/>
            <person name="Freyberg S."/>
            <person name="Gallo A."/>
            <person name="Gournas C."/>
            <person name="Habgood R."/>
            <person name="Hainaut M."/>
            <person name="Harispe M.L."/>
            <person name="Henrissat B."/>
            <person name="Hilden K.S."/>
            <person name="Hope R."/>
            <person name="Hossain A."/>
            <person name="Karabika E."/>
            <person name="Karaffa L."/>
            <person name="Karanyi Z."/>
            <person name="Krasevec N."/>
            <person name="Kuo A."/>
            <person name="Kusch H."/>
            <person name="LaButti K."/>
            <person name="Lagendijk E.L."/>
            <person name="Lapidus A."/>
            <person name="Levasseur A."/>
            <person name="Lindquist E."/>
            <person name="Lipzen A."/>
            <person name="Logrieco A.F."/>
            <person name="MacCabe A."/>
            <person name="Maekelae M.R."/>
            <person name="Malavazi I."/>
            <person name="Melin P."/>
            <person name="Meyer V."/>
            <person name="Mielnichuk N."/>
            <person name="Miskei M."/>
            <person name="Molnar A.P."/>
            <person name="Mule G."/>
            <person name="Ngan C.Y."/>
            <person name="Orejas M."/>
            <person name="Orosz E."/>
            <person name="Ouedraogo J.P."/>
            <person name="Overkamp K.M."/>
            <person name="Park H.-S."/>
            <person name="Perrone G."/>
            <person name="Piumi F."/>
            <person name="Punt P.J."/>
            <person name="Ram A.F."/>
            <person name="Ramon A."/>
            <person name="Rauscher S."/>
            <person name="Record E."/>
            <person name="Riano-Pachon D.M."/>
            <person name="Robert V."/>
            <person name="Roehrig J."/>
            <person name="Ruller R."/>
            <person name="Salamov A."/>
            <person name="Salih N.S."/>
            <person name="Samson R.A."/>
            <person name="Sandor E."/>
            <person name="Sanguinetti M."/>
            <person name="Schuetze T."/>
            <person name="Sepcic K."/>
            <person name="Shelest E."/>
            <person name="Sherlock G."/>
            <person name="Sophianopoulou V."/>
            <person name="Squina F.M."/>
            <person name="Sun H."/>
            <person name="Susca A."/>
            <person name="Todd R.B."/>
            <person name="Tsang A."/>
            <person name="Unkles S.E."/>
            <person name="van de Wiele N."/>
            <person name="van Rossen-Uffink D."/>
            <person name="Oliveira J.V."/>
            <person name="Vesth T.C."/>
            <person name="Visser J."/>
            <person name="Yu J.-H."/>
            <person name="Zhou M."/>
            <person name="Andersen M.R."/>
            <person name="Archer D.B."/>
            <person name="Baker S.E."/>
            <person name="Benoit I."/>
            <person name="Brakhage A.A."/>
            <person name="Braus G.H."/>
            <person name="Fischer R."/>
            <person name="Frisvad J.C."/>
            <person name="Goldman G.H."/>
            <person name="Houbraken J."/>
            <person name="Oakley B."/>
            <person name="Pocsi I."/>
            <person name="Scazzocchio C."/>
            <person name="Seiboth B."/>
            <person name="vanKuyk P.A."/>
            <person name="Wortman J."/>
            <person name="Dyer P.S."/>
            <person name="Grigoriev I.V."/>
        </authorList>
    </citation>
    <scope>NUCLEOTIDE SEQUENCE [LARGE SCALE GENOMIC DNA]</scope>
    <source>
        <strain evidence="8">ITEM 5010</strain>
    </source>
</reference>
<feature type="domain" description="Zn(2)-C6 fungal-type" evidence="6">
    <location>
        <begin position="12"/>
        <end position="41"/>
    </location>
</feature>
<dbReference type="Gene3D" id="4.10.240.10">
    <property type="entry name" value="Zn(2)-C6 fungal-type DNA-binding domain"/>
    <property type="match status" value="1"/>
</dbReference>
<dbReference type="AlphaFoldDB" id="A0A1R3S362"/>
<evidence type="ECO:0000313" key="7">
    <source>
        <dbReference type="EMBL" id="OOG01131.1"/>
    </source>
</evidence>
<keyword evidence="3" id="KW-0238">DNA-binding</keyword>
<dbReference type="SUPFAM" id="SSF57701">
    <property type="entry name" value="Zn2/Cys6 DNA-binding domain"/>
    <property type="match status" value="1"/>
</dbReference>
<keyword evidence="5" id="KW-0539">Nucleus</keyword>
<gene>
    <name evidence="7" type="ORF">ASPCADRAFT_511940</name>
</gene>
<comment type="subcellular location">
    <subcellularLocation>
        <location evidence="1">Nucleus</location>
    </subcellularLocation>
</comment>
<dbReference type="GO" id="GO:0008270">
    <property type="term" value="F:zinc ion binding"/>
    <property type="evidence" value="ECO:0007669"/>
    <property type="project" value="InterPro"/>
</dbReference>
<dbReference type="GO" id="GO:0005634">
    <property type="term" value="C:nucleus"/>
    <property type="evidence" value="ECO:0007669"/>
    <property type="project" value="UniProtKB-SubCell"/>
</dbReference>
<dbReference type="VEuPathDB" id="FungiDB:ASPCADRAFT_511940"/>
<dbReference type="SMART" id="SM00066">
    <property type="entry name" value="GAL4"/>
    <property type="match status" value="1"/>
</dbReference>
<evidence type="ECO:0000256" key="3">
    <source>
        <dbReference type="ARBA" id="ARBA00023125"/>
    </source>
</evidence>
<dbReference type="EMBL" id="KV907493">
    <property type="protein sequence ID" value="OOG01131.1"/>
    <property type="molecule type" value="Genomic_DNA"/>
</dbReference>
<dbReference type="Proteomes" id="UP000188318">
    <property type="component" value="Unassembled WGS sequence"/>
</dbReference>
<evidence type="ECO:0000256" key="2">
    <source>
        <dbReference type="ARBA" id="ARBA00023015"/>
    </source>
</evidence>
<sequence length="535" mass="60767">MAASTISRTRTGCWACRARRVKCDGMTRPVCRRCARNNRSCGYGLRLTWLEESVAKGVCHGRVGVWSKNGHKKGDTDPVDLVKRVWCSTPIPHRQWMFLHTSVRDVERFCVGYQGRKNDTIWLKQPRQLSISPAISAMPVTSQGRSTNDPTLLAFFEAVICSSSTLVDNAQSNPYRYLILPMALESEGIYHAALAISANTLRLSEAQYRIPALEHHHRALLYLQSLLGRDSWTDREMNEILGLVLMICWFEISDNSRPSWVTHLNGFQNVMSARKKQRQYDLSWHSQELLGFFDRYFAFHLVLARTAFRWTNPQTQLCLSSIPLSPSSPDTIDPYMGFSHSLLLLINRVADVAWAESDMDAQTVYELKDSLETLHQTPPDGDVDSYSSTSIAETNRLGAILLLYEICSSSNSISPLPSFAPEDKNTCVRQILDLIKTHKNSIMRTAVLPLWPLFLAGCCAPSDDERVVVLQLFNELEGIRRFGNITPAREVMETVWRHRDLTQADLTNNIRVEKATRFEWEHAMVMLGGWKLALT</sequence>
<dbReference type="Pfam" id="PF11951">
    <property type="entry name" value="Fungal_trans_2"/>
    <property type="match status" value="1"/>
</dbReference>
<accession>A0A1R3S362</accession>
<dbReference type="GO" id="GO:0045944">
    <property type="term" value="P:positive regulation of transcription by RNA polymerase II"/>
    <property type="evidence" value="ECO:0007669"/>
    <property type="project" value="TreeGrafter"/>
</dbReference>
<dbReference type="CDD" id="cd00067">
    <property type="entry name" value="GAL4"/>
    <property type="match status" value="1"/>
</dbReference>
<dbReference type="OMA" id="TWFLYHE"/>
<name>A0A1R3S362_ASPC5</name>
<keyword evidence="2" id="KW-0805">Transcription regulation</keyword>